<comment type="caution">
    <text evidence="12">The sequence shown here is derived from an EMBL/GenBank/DDBJ whole genome shotgun (WGS) entry which is preliminary data.</text>
</comment>
<dbReference type="InterPro" id="IPR011992">
    <property type="entry name" value="EF-hand-dom_pair"/>
</dbReference>
<organism evidence="12 13">
    <name type="scientific">Cafeteria roenbergensis</name>
    <name type="common">Marine flagellate</name>
    <dbReference type="NCBI Taxonomy" id="33653"/>
    <lineage>
        <taxon>Eukaryota</taxon>
        <taxon>Sar</taxon>
        <taxon>Stramenopiles</taxon>
        <taxon>Bigyra</taxon>
        <taxon>Opalozoa</taxon>
        <taxon>Bicosoecida</taxon>
        <taxon>Cafeteriaceae</taxon>
        <taxon>Cafeteria</taxon>
    </lineage>
</organism>
<dbReference type="EMBL" id="VLTN01000021">
    <property type="protein sequence ID" value="KAA0152410.1"/>
    <property type="molecule type" value="Genomic_DNA"/>
</dbReference>
<feature type="transmembrane region" description="Helical" evidence="10">
    <location>
        <begin position="331"/>
        <end position="351"/>
    </location>
</feature>
<dbReference type="GO" id="GO:0006952">
    <property type="term" value="P:defense response"/>
    <property type="evidence" value="ECO:0007669"/>
    <property type="project" value="UniProtKB-KW"/>
</dbReference>
<keyword evidence="8" id="KW-0568">Pathogenesis-related protein</keyword>
<feature type="transmembrane region" description="Helical" evidence="10">
    <location>
        <begin position="140"/>
        <end position="161"/>
    </location>
</feature>
<dbReference type="GO" id="GO:0016020">
    <property type="term" value="C:membrane"/>
    <property type="evidence" value="ECO:0007669"/>
    <property type="project" value="UniProtKB-SubCell"/>
</dbReference>
<dbReference type="Proteomes" id="UP000323011">
    <property type="component" value="Unassembled WGS sequence"/>
</dbReference>
<feature type="transmembrane region" description="Helical" evidence="10">
    <location>
        <begin position="54"/>
        <end position="72"/>
    </location>
</feature>
<feature type="transmembrane region" description="Helical" evidence="10">
    <location>
        <begin position="542"/>
        <end position="569"/>
    </location>
</feature>
<gene>
    <name evidence="12" type="ORF">FNF29_03976</name>
</gene>
<evidence type="ECO:0000313" key="13">
    <source>
        <dbReference type="Proteomes" id="UP000323011"/>
    </source>
</evidence>
<dbReference type="PROSITE" id="PS00018">
    <property type="entry name" value="EF_HAND_1"/>
    <property type="match status" value="2"/>
</dbReference>
<protein>
    <recommendedName>
        <fullName evidence="11">EF-hand domain-containing protein</fullName>
    </recommendedName>
</protein>
<dbReference type="Gene3D" id="1.10.238.10">
    <property type="entry name" value="EF-hand"/>
    <property type="match status" value="1"/>
</dbReference>
<feature type="region of interest" description="Disordered" evidence="9">
    <location>
        <begin position="733"/>
        <end position="756"/>
    </location>
</feature>
<accession>A0A5A8CJV7</accession>
<evidence type="ECO:0000256" key="9">
    <source>
        <dbReference type="SAM" id="MobiDB-lite"/>
    </source>
</evidence>
<keyword evidence="4" id="KW-0611">Plant defense</keyword>
<evidence type="ECO:0000256" key="6">
    <source>
        <dbReference type="ARBA" id="ARBA00022989"/>
    </source>
</evidence>
<keyword evidence="5" id="KW-0106">Calcium</keyword>
<feature type="transmembrane region" description="Helical" evidence="10">
    <location>
        <begin position="575"/>
        <end position="595"/>
    </location>
</feature>
<evidence type="ECO:0000256" key="2">
    <source>
        <dbReference type="ARBA" id="ARBA00006574"/>
    </source>
</evidence>
<keyword evidence="7 10" id="KW-0472">Membrane</keyword>
<evidence type="ECO:0000256" key="1">
    <source>
        <dbReference type="ARBA" id="ARBA00004141"/>
    </source>
</evidence>
<proteinExistence type="inferred from homology"/>
<evidence type="ECO:0000313" key="12">
    <source>
        <dbReference type="EMBL" id="KAA0152410.1"/>
    </source>
</evidence>
<feature type="compositionally biased region" description="Basic and acidic residues" evidence="9">
    <location>
        <begin position="388"/>
        <end position="407"/>
    </location>
</feature>
<evidence type="ECO:0000256" key="10">
    <source>
        <dbReference type="SAM" id="Phobius"/>
    </source>
</evidence>
<feature type="compositionally biased region" description="Low complexity" evidence="9">
    <location>
        <begin position="212"/>
        <end position="228"/>
    </location>
</feature>
<sequence length="852" mass="88686">MARMRAIAMLACAAGALVQGRLLEKPGNATVDDALRHSAGADEGHLTPATELEVFLVIVTALVTLSIALESLEHFLRTSTPPEVSVILGVLYGELTTFGTVGILFFVAESTGGLKAIGSTIFGEAHAEALVERVERVDKVLLLLMAVFVATCLVLVWRAWARTSHYMRLEMFAKTPKETLEQAVEALRRDPAVMLSEARRIAALAGERGASSQLASSGAPPGGAAASSPAPPKDGRQDASKPAAAFFESAAEAAEAVEYLSLRHQFLYRQRRSRSPPVTRGFNFSLYLAHTLGRDMAAVVHIQVAAWVLLLLCIFAFAPVMLVGIPAVELAVFVAVGVLPLAGLGCLGWHVSQAKQLLVDPTLLREALRRAGAVTSVRGMGTGTAAGSERDSVTSDTRRSAATHDQRGGAASARLRRRAAAGAAGAAGAGDASSPAAAGAATPSLAPTPHPEGEAGRADRAVTALVAEGWPRLHGFRAPYRRGTAASEAAGSSGAEGAPGARAARAASRNGCYGWCCGETRGTEGGSHARTLWFGNASPSAFGFLLTFLCLVNAVYVSVLLGALASALVAILGPWIGLAALLGLLVPPAGFVALLPSVVANMSIVVSVEEMVRSEVVRQATVQQQAQLAGAAVKVLACLANSSKMVEASAMTPAERAGRLEAARAALGEEGVAEAMDEAARMFDSFLPPGKEALDKDALARLLTSLGVLGRGDSEAGDAAALRAAMLAMDEDDVSDAERMRQAGEDPAPDGEGAGLLDSVTVSKQEFQHWYIILGPGAPNSAEQDLDVLVDTVFRALDRDGDGEISLSELRSALEGIDPSIDVEAVLAAWDSDRSGALSPEELRHVFVETMR</sequence>
<name>A0A5A8CJV7_CAFRO</name>
<feature type="region of interest" description="Disordered" evidence="9">
    <location>
        <begin position="212"/>
        <end position="239"/>
    </location>
</feature>
<comment type="similarity">
    <text evidence="2">Belongs to the MLO family.</text>
</comment>
<evidence type="ECO:0000259" key="11">
    <source>
        <dbReference type="PROSITE" id="PS50222"/>
    </source>
</evidence>
<dbReference type="SMART" id="SM00054">
    <property type="entry name" value="EFh"/>
    <property type="match status" value="2"/>
</dbReference>
<feature type="compositionally biased region" description="Low complexity" evidence="9">
    <location>
        <begin position="420"/>
        <end position="447"/>
    </location>
</feature>
<feature type="domain" description="EF-hand" evidence="11">
    <location>
        <begin position="785"/>
        <end position="820"/>
    </location>
</feature>
<evidence type="ECO:0000256" key="4">
    <source>
        <dbReference type="ARBA" id="ARBA00022821"/>
    </source>
</evidence>
<keyword evidence="3 10" id="KW-0812">Transmembrane</keyword>
<dbReference type="InterPro" id="IPR004326">
    <property type="entry name" value="Mlo"/>
</dbReference>
<dbReference type="GO" id="GO:0005509">
    <property type="term" value="F:calcium ion binding"/>
    <property type="evidence" value="ECO:0007669"/>
    <property type="project" value="InterPro"/>
</dbReference>
<feature type="transmembrane region" description="Helical" evidence="10">
    <location>
        <begin position="304"/>
        <end position="325"/>
    </location>
</feature>
<feature type="transmembrane region" description="Helical" evidence="10">
    <location>
        <begin position="84"/>
        <end position="108"/>
    </location>
</feature>
<dbReference type="CDD" id="cd00051">
    <property type="entry name" value="EFh"/>
    <property type="match status" value="1"/>
</dbReference>
<evidence type="ECO:0000256" key="5">
    <source>
        <dbReference type="ARBA" id="ARBA00022837"/>
    </source>
</evidence>
<dbReference type="InterPro" id="IPR018247">
    <property type="entry name" value="EF_Hand_1_Ca_BS"/>
</dbReference>
<dbReference type="PROSITE" id="PS50222">
    <property type="entry name" value="EF_HAND_2"/>
    <property type="match status" value="1"/>
</dbReference>
<evidence type="ECO:0000256" key="3">
    <source>
        <dbReference type="ARBA" id="ARBA00022692"/>
    </source>
</evidence>
<keyword evidence="13" id="KW-1185">Reference proteome</keyword>
<evidence type="ECO:0000256" key="7">
    <source>
        <dbReference type="ARBA" id="ARBA00023136"/>
    </source>
</evidence>
<reference evidence="12 13" key="1">
    <citation type="submission" date="2019-07" db="EMBL/GenBank/DDBJ databases">
        <title>Genomes of Cafeteria roenbergensis.</title>
        <authorList>
            <person name="Fischer M.G."/>
            <person name="Hackl T."/>
            <person name="Roman M."/>
        </authorList>
    </citation>
    <scope>NUCLEOTIDE SEQUENCE [LARGE SCALE GENOMIC DNA]</scope>
    <source>
        <strain evidence="12 13">BVI</strain>
    </source>
</reference>
<dbReference type="Pfam" id="PF13202">
    <property type="entry name" value="EF-hand_5"/>
    <property type="match status" value="2"/>
</dbReference>
<feature type="region of interest" description="Disordered" evidence="9">
    <location>
        <begin position="379"/>
        <end position="458"/>
    </location>
</feature>
<dbReference type="SUPFAM" id="SSF47473">
    <property type="entry name" value="EF-hand"/>
    <property type="match status" value="1"/>
</dbReference>
<keyword evidence="6 10" id="KW-1133">Transmembrane helix</keyword>
<dbReference type="AlphaFoldDB" id="A0A5A8CJV7"/>
<comment type="subcellular location">
    <subcellularLocation>
        <location evidence="1">Membrane</location>
        <topology evidence="1">Multi-pass membrane protein</topology>
    </subcellularLocation>
</comment>
<dbReference type="Pfam" id="PF03094">
    <property type="entry name" value="Mlo"/>
    <property type="match status" value="1"/>
</dbReference>
<dbReference type="InterPro" id="IPR002048">
    <property type="entry name" value="EF_hand_dom"/>
</dbReference>
<evidence type="ECO:0000256" key="8">
    <source>
        <dbReference type="ARBA" id="ARBA00023265"/>
    </source>
</evidence>